<dbReference type="AlphaFoldDB" id="A0A7S1SJN6"/>
<evidence type="ECO:0000256" key="1">
    <source>
        <dbReference type="SAM" id="MobiDB-lite"/>
    </source>
</evidence>
<evidence type="ECO:0000313" key="3">
    <source>
        <dbReference type="EMBL" id="CAD9200915.1"/>
    </source>
</evidence>
<reference evidence="3" key="1">
    <citation type="submission" date="2021-01" db="EMBL/GenBank/DDBJ databases">
        <authorList>
            <person name="Corre E."/>
            <person name="Pelletier E."/>
            <person name="Niang G."/>
            <person name="Scheremetjew M."/>
            <person name="Finn R."/>
            <person name="Kale V."/>
            <person name="Holt S."/>
            <person name="Cochrane G."/>
            <person name="Meng A."/>
            <person name="Brown T."/>
            <person name="Cohen L."/>
        </authorList>
    </citation>
    <scope>NUCLEOTIDE SEQUENCE</scope>
    <source>
        <strain evidence="3">PLY429</strain>
    </source>
</reference>
<gene>
    <name evidence="3" type="ORF">TCHU04912_LOCUS3148</name>
</gene>
<protein>
    <submittedName>
        <fullName evidence="3">Uncharacterized protein</fullName>
    </submittedName>
</protein>
<feature type="compositionally biased region" description="Basic residues" evidence="1">
    <location>
        <begin position="235"/>
        <end position="245"/>
    </location>
</feature>
<evidence type="ECO:0000256" key="2">
    <source>
        <dbReference type="SAM" id="Phobius"/>
    </source>
</evidence>
<feature type="transmembrane region" description="Helical" evidence="2">
    <location>
        <begin position="54"/>
        <end position="76"/>
    </location>
</feature>
<feature type="transmembrane region" description="Helical" evidence="2">
    <location>
        <begin position="20"/>
        <end position="42"/>
    </location>
</feature>
<keyword evidence="2" id="KW-0472">Membrane</keyword>
<feature type="transmembrane region" description="Helical" evidence="2">
    <location>
        <begin position="179"/>
        <end position="202"/>
    </location>
</feature>
<keyword evidence="2" id="KW-0812">Transmembrane</keyword>
<dbReference type="EMBL" id="HBGG01006462">
    <property type="protein sequence ID" value="CAD9200915.1"/>
    <property type="molecule type" value="Transcribed_RNA"/>
</dbReference>
<organism evidence="3">
    <name type="scientific">Tetraselmis chuii</name>
    <dbReference type="NCBI Taxonomy" id="63592"/>
    <lineage>
        <taxon>Eukaryota</taxon>
        <taxon>Viridiplantae</taxon>
        <taxon>Chlorophyta</taxon>
        <taxon>core chlorophytes</taxon>
        <taxon>Chlorodendrophyceae</taxon>
        <taxon>Chlorodendrales</taxon>
        <taxon>Chlorodendraceae</taxon>
        <taxon>Tetraselmis</taxon>
    </lineage>
</organism>
<name>A0A7S1SJN6_9CHLO</name>
<proteinExistence type="predicted"/>
<feature type="region of interest" description="Disordered" evidence="1">
    <location>
        <begin position="226"/>
        <end position="245"/>
    </location>
</feature>
<sequence length="245" mass="27594">MTVMNMDFFRAKGLLRHPVFDVGFFENFGFLVVVAMLLEFYVAVKYAESYFTSFFWLLLVGYVGANHFLYGIHLLAGTCGAFSEQDTRTLSDLAGVGGMLKAEQQSKCWTRFLWNFSEHRLADVLVHLGMLIHMPYRIDHLAALLMHLVKYADIQLPSVVTFPVKVGPGYMTFDDVVDVLAHTVSALLFMSPSAFGSAVALAEAQRWILRAKRFLHANPHIVGSHRASMSQVPSQRKRLSISRDT</sequence>
<accession>A0A7S1SJN6</accession>
<keyword evidence="2" id="KW-1133">Transmembrane helix</keyword>